<dbReference type="EC" id="2.7.11.1" evidence="3"/>
<dbReference type="AlphaFoldDB" id="A0A7S2V229"/>
<keyword evidence="10" id="KW-0378">Hydrolase</keyword>
<dbReference type="PANTHER" id="PTHR12209">
    <property type="entry name" value="NON-SPECIFIC SERINE/THREONINE PROTEIN KINASE"/>
    <property type="match status" value="1"/>
</dbReference>
<dbReference type="PROSITE" id="PS00109">
    <property type="entry name" value="PROTEIN_KINASE_TYR"/>
    <property type="match status" value="1"/>
</dbReference>
<dbReference type="SUPFAM" id="SSF56112">
    <property type="entry name" value="Protein kinase-like (PK-like)"/>
    <property type="match status" value="1"/>
</dbReference>
<dbReference type="PROSITE" id="PS50011">
    <property type="entry name" value="PROTEIN_KINASE_DOM"/>
    <property type="match status" value="1"/>
</dbReference>
<evidence type="ECO:0000256" key="6">
    <source>
        <dbReference type="ARBA" id="ARBA00022679"/>
    </source>
</evidence>
<reference evidence="16" key="1">
    <citation type="submission" date="2021-01" db="EMBL/GenBank/DDBJ databases">
        <authorList>
            <person name="Corre E."/>
            <person name="Pelletier E."/>
            <person name="Niang G."/>
            <person name="Scheremetjew M."/>
            <person name="Finn R."/>
            <person name="Kale V."/>
            <person name="Holt S."/>
            <person name="Cochrane G."/>
            <person name="Meng A."/>
            <person name="Brown T."/>
            <person name="Cohen L."/>
        </authorList>
    </citation>
    <scope>NUCLEOTIDE SEQUENCE</scope>
    <source>
        <strain evidence="16">CCMP1661</strain>
    </source>
</reference>
<comment type="subcellular location">
    <subcellularLocation>
        <location evidence="1">Nucleus</location>
    </subcellularLocation>
</comment>
<dbReference type="GO" id="GO:0070525">
    <property type="term" value="P:tRNA threonylcarbamoyladenosine metabolic process"/>
    <property type="evidence" value="ECO:0007669"/>
    <property type="project" value="TreeGrafter"/>
</dbReference>
<dbReference type="GO" id="GO:0016787">
    <property type="term" value="F:hydrolase activity"/>
    <property type="evidence" value="ECO:0007669"/>
    <property type="project" value="UniProtKB-KW"/>
</dbReference>
<dbReference type="InterPro" id="IPR011009">
    <property type="entry name" value="Kinase-like_dom_sf"/>
</dbReference>
<dbReference type="Pfam" id="PF01636">
    <property type="entry name" value="APH"/>
    <property type="match status" value="1"/>
</dbReference>
<name>A0A7S2V229_9STRA</name>
<dbReference type="EMBL" id="HBHR01017199">
    <property type="protein sequence ID" value="CAD9868462.1"/>
    <property type="molecule type" value="Transcribed_RNA"/>
</dbReference>
<dbReference type="GO" id="GO:0008033">
    <property type="term" value="P:tRNA processing"/>
    <property type="evidence" value="ECO:0007669"/>
    <property type="project" value="UniProtKB-KW"/>
</dbReference>
<keyword evidence="7" id="KW-0819">tRNA processing</keyword>
<keyword evidence="8" id="KW-0547">Nucleotide-binding</keyword>
<dbReference type="InterPro" id="IPR008266">
    <property type="entry name" value="Tyr_kinase_AS"/>
</dbReference>
<evidence type="ECO:0000256" key="9">
    <source>
        <dbReference type="ARBA" id="ARBA00022777"/>
    </source>
</evidence>
<keyword evidence="6" id="KW-0808">Transferase</keyword>
<dbReference type="InterPro" id="IPR000719">
    <property type="entry name" value="Prot_kinase_dom"/>
</dbReference>
<gene>
    <name evidence="16" type="ORF">FJAP1339_LOCUS8601</name>
</gene>
<evidence type="ECO:0000256" key="8">
    <source>
        <dbReference type="ARBA" id="ARBA00022741"/>
    </source>
</evidence>
<dbReference type="FunFam" id="1.10.510.10:FF:000323">
    <property type="entry name" value="TP53-regulating kinase, putative"/>
    <property type="match status" value="1"/>
</dbReference>
<dbReference type="InterPro" id="IPR002575">
    <property type="entry name" value="Aminoglycoside_PTrfase"/>
</dbReference>
<evidence type="ECO:0000256" key="11">
    <source>
        <dbReference type="ARBA" id="ARBA00022840"/>
    </source>
</evidence>
<evidence type="ECO:0000256" key="1">
    <source>
        <dbReference type="ARBA" id="ARBA00004123"/>
    </source>
</evidence>
<dbReference type="PANTHER" id="PTHR12209:SF0">
    <property type="entry name" value="EKC_KEOPS COMPLEX SUBUNIT TP53RK"/>
    <property type="match status" value="1"/>
</dbReference>
<accession>A0A7S2V229</accession>
<sequence>MELISQGAEARVFALTLVGRPTVMKERFKKSYRLPELDEKLTSKRVLQEVRCLQRCRKSGVGCPLPLLVDTTRARIYMERVRGRTLKALLHQAAASQALSGREGSDAGTTPTAVNWQIPGNPATEEGLCWAGAVGRAVARLHDGQLVHGDLTTSNFMIRDEDSEVGEAGGTNADHDRRLVVIDFGLGSMQPLVEDKAVDLYVLERAFLSTHAGSEPLVEEVLQQYKATSKKSDSVLARLADVRKRGRKRECFG</sequence>
<organism evidence="16">
    <name type="scientific">Fibrocapsa japonica</name>
    <dbReference type="NCBI Taxonomy" id="94617"/>
    <lineage>
        <taxon>Eukaryota</taxon>
        <taxon>Sar</taxon>
        <taxon>Stramenopiles</taxon>
        <taxon>Ochrophyta</taxon>
        <taxon>Raphidophyceae</taxon>
        <taxon>Chattonellales</taxon>
        <taxon>Chattonellaceae</taxon>
        <taxon>Fibrocapsa</taxon>
    </lineage>
</organism>
<evidence type="ECO:0000256" key="2">
    <source>
        <dbReference type="ARBA" id="ARBA00010630"/>
    </source>
</evidence>
<evidence type="ECO:0000256" key="10">
    <source>
        <dbReference type="ARBA" id="ARBA00022801"/>
    </source>
</evidence>
<keyword evidence="5" id="KW-0597">Phosphoprotein</keyword>
<dbReference type="GO" id="GO:0004674">
    <property type="term" value="F:protein serine/threonine kinase activity"/>
    <property type="evidence" value="ECO:0007669"/>
    <property type="project" value="UniProtKB-KW"/>
</dbReference>
<dbReference type="FunFam" id="3.30.200.20:FF:000201">
    <property type="entry name" value="TP53-regulating kinase isoform X1"/>
    <property type="match status" value="1"/>
</dbReference>
<dbReference type="GO" id="GO:0000408">
    <property type="term" value="C:EKC/KEOPS complex"/>
    <property type="evidence" value="ECO:0007669"/>
    <property type="project" value="TreeGrafter"/>
</dbReference>
<evidence type="ECO:0000256" key="5">
    <source>
        <dbReference type="ARBA" id="ARBA00022553"/>
    </source>
</evidence>
<keyword evidence="12" id="KW-0539">Nucleus</keyword>
<evidence type="ECO:0000259" key="15">
    <source>
        <dbReference type="PROSITE" id="PS50011"/>
    </source>
</evidence>
<dbReference type="Gene3D" id="1.10.510.10">
    <property type="entry name" value="Transferase(Phosphotransferase) domain 1"/>
    <property type="match status" value="1"/>
</dbReference>
<dbReference type="GO" id="GO:0005524">
    <property type="term" value="F:ATP binding"/>
    <property type="evidence" value="ECO:0007669"/>
    <property type="project" value="UniProtKB-KW"/>
</dbReference>
<proteinExistence type="inferred from homology"/>
<keyword evidence="4" id="KW-0723">Serine/threonine-protein kinase</keyword>
<comment type="catalytic activity">
    <reaction evidence="13">
        <text>L-threonyl-[protein] + ATP = O-phospho-L-threonyl-[protein] + ADP + H(+)</text>
        <dbReference type="Rhea" id="RHEA:46608"/>
        <dbReference type="Rhea" id="RHEA-COMP:11060"/>
        <dbReference type="Rhea" id="RHEA-COMP:11605"/>
        <dbReference type="ChEBI" id="CHEBI:15378"/>
        <dbReference type="ChEBI" id="CHEBI:30013"/>
        <dbReference type="ChEBI" id="CHEBI:30616"/>
        <dbReference type="ChEBI" id="CHEBI:61977"/>
        <dbReference type="ChEBI" id="CHEBI:456216"/>
        <dbReference type="EC" id="2.7.11.1"/>
    </reaction>
</comment>
<keyword evidence="11" id="KW-0067">ATP-binding</keyword>
<evidence type="ECO:0000256" key="3">
    <source>
        <dbReference type="ARBA" id="ARBA00012513"/>
    </source>
</evidence>
<dbReference type="GO" id="GO:0005634">
    <property type="term" value="C:nucleus"/>
    <property type="evidence" value="ECO:0007669"/>
    <property type="project" value="UniProtKB-SubCell"/>
</dbReference>
<dbReference type="Gene3D" id="3.30.200.20">
    <property type="entry name" value="Phosphorylase Kinase, domain 1"/>
    <property type="match status" value="1"/>
</dbReference>
<evidence type="ECO:0000256" key="13">
    <source>
        <dbReference type="ARBA" id="ARBA00047899"/>
    </source>
</evidence>
<feature type="domain" description="Protein kinase" evidence="15">
    <location>
        <begin position="1"/>
        <end position="253"/>
    </location>
</feature>
<evidence type="ECO:0000256" key="14">
    <source>
        <dbReference type="ARBA" id="ARBA00048679"/>
    </source>
</evidence>
<evidence type="ECO:0000313" key="16">
    <source>
        <dbReference type="EMBL" id="CAD9868462.1"/>
    </source>
</evidence>
<evidence type="ECO:0000256" key="12">
    <source>
        <dbReference type="ARBA" id="ARBA00023242"/>
    </source>
</evidence>
<protein>
    <recommendedName>
        <fullName evidence="3">non-specific serine/threonine protein kinase</fullName>
        <ecNumber evidence="3">2.7.11.1</ecNumber>
    </recommendedName>
</protein>
<evidence type="ECO:0000256" key="7">
    <source>
        <dbReference type="ARBA" id="ARBA00022694"/>
    </source>
</evidence>
<evidence type="ECO:0000256" key="4">
    <source>
        <dbReference type="ARBA" id="ARBA00022527"/>
    </source>
</evidence>
<comment type="catalytic activity">
    <reaction evidence="14">
        <text>L-seryl-[protein] + ATP = O-phospho-L-seryl-[protein] + ADP + H(+)</text>
        <dbReference type="Rhea" id="RHEA:17989"/>
        <dbReference type="Rhea" id="RHEA-COMP:9863"/>
        <dbReference type="Rhea" id="RHEA-COMP:11604"/>
        <dbReference type="ChEBI" id="CHEBI:15378"/>
        <dbReference type="ChEBI" id="CHEBI:29999"/>
        <dbReference type="ChEBI" id="CHEBI:30616"/>
        <dbReference type="ChEBI" id="CHEBI:83421"/>
        <dbReference type="ChEBI" id="CHEBI:456216"/>
        <dbReference type="EC" id="2.7.11.1"/>
    </reaction>
</comment>
<comment type="similarity">
    <text evidence="2">Belongs to the protein kinase superfamily. BUD32 family.</text>
</comment>
<dbReference type="GO" id="GO:0005829">
    <property type="term" value="C:cytosol"/>
    <property type="evidence" value="ECO:0007669"/>
    <property type="project" value="TreeGrafter"/>
</dbReference>
<keyword evidence="9" id="KW-0418">Kinase</keyword>